<name>A0A423W6Q5_CYTCH</name>
<evidence type="ECO:0000313" key="1">
    <source>
        <dbReference type="EMBL" id="ROV98993.1"/>
    </source>
</evidence>
<sequence length="110" mass="11945">MPRSHWNLPEGLFQSPPKNVEVSLATTEAQQEEALGYHGLQSHGELLRLAARLPRECSLKDDALVPICAGRSSLKFSAGVSASCDSCSKGPSLYAIPPTRLDDRWQEDPG</sequence>
<comment type="caution">
    <text evidence="1">The sequence shown here is derived from an EMBL/GenBank/DDBJ whole genome shotgun (WGS) entry which is preliminary data.</text>
</comment>
<protein>
    <submittedName>
        <fullName evidence="1">Uncharacterized protein</fullName>
    </submittedName>
</protein>
<keyword evidence="2" id="KW-1185">Reference proteome</keyword>
<evidence type="ECO:0000313" key="2">
    <source>
        <dbReference type="Proteomes" id="UP000284375"/>
    </source>
</evidence>
<dbReference type="Proteomes" id="UP000284375">
    <property type="component" value="Unassembled WGS sequence"/>
</dbReference>
<reference evidence="1 2" key="1">
    <citation type="submission" date="2015-09" db="EMBL/GenBank/DDBJ databases">
        <title>Host preference determinants of Valsa canker pathogens revealed by comparative genomics.</title>
        <authorList>
            <person name="Yin Z."/>
            <person name="Huang L."/>
        </authorList>
    </citation>
    <scope>NUCLEOTIDE SEQUENCE [LARGE SCALE GENOMIC DNA]</scope>
    <source>
        <strain evidence="1 2">YSFL</strain>
    </source>
</reference>
<proteinExistence type="predicted"/>
<gene>
    <name evidence="1" type="ORF">VSDG_03794</name>
</gene>
<organism evidence="1 2">
    <name type="scientific">Cytospora chrysosperma</name>
    <name type="common">Cytospora canker fungus</name>
    <name type="synonym">Sphaeria chrysosperma</name>
    <dbReference type="NCBI Taxonomy" id="252740"/>
    <lineage>
        <taxon>Eukaryota</taxon>
        <taxon>Fungi</taxon>
        <taxon>Dikarya</taxon>
        <taxon>Ascomycota</taxon>
        <taxon>Pezizomycotina</taxon>
        <taxon>Sordariomycetes</taxon>
        <taxon>Sordariomycetidae</taxon>
        <taxon>Diaporthales</taxon>
        <taxon>Cytosporaceae</taxon>
        <taxon>Cytospora</taxon>
    </lineage>
</organism>
<accession>A0A423W6Q5</accession>
<dbReference type="AlphaFoldDB" id="A0A423W6Q5"/>
<dbReference type="EMBL" id="LJZO01000012">
    <property type="protein sequence ID" value="ROV98993.1"/>
    <property type="molecule type" value="Genomic_DNA"/>
</dbReference>